<accession>A0A0C2JYY1</accession>
<name>A0A0C2JYY1_THEKT</name>
<dbReference type="AlphaFoldDB" id="A0A0C2JYY1"/>
<sequence>MELLLMNDDLCKLNLKDKPKGLISRLVKEKKSKTFDRSCLFLFTPEGERHEYVNSCLSFANLQGNFDDLVLNLEGRGNACVKYRVTADICEASRVIIENFIRDRLPVSGIIAKWLRSKNYFLKKLSCVLVLLIEEMSPEIRSL</sequence>
<reference evidence="1 2" key="1">
    <citation type="journal article" date="2014" name="Genome Biol. Evol.">
        <title>The genome of the myxosporean Thelohanellus kitauei shows adaptations to nutrient acquisition within its fish host.</title>
        <authorList>
            <person name="Yang Y."/>
            <person name="Xiong J."/>
            <person name="Zhou Z."/>
            <person name="Huo F."/>
            <person name="Miao W."/>
            <person name="Ran C."/>
            <person name="Liu Y."/>
            <person name="Zhang J."/>
            <person name="Feng J."/>
            <person name="Wang M."/>
            <person name="Wang M."/>
            <person name="Wang L."/>
            <person name="Yao B."/>
        </authorList>
    </citation>
    <scope>NUCLEOTIDE SEQUENCE [LARGE SCALE GENOMIC DNA]</scope>
    <source>
        <strain evidence="1">Wuqing</strain>
    </source>
</reference>
<dbReference type="EMBL" id="JWZT01000244">
    <property type="protein sequence ID" value="KII74808.1"/>
    <property type="molecule type" value="Genomic_DNA"/>
</dbReference>
<dbReference type="Proteomes" id="UP000031668">
    <property type="component" value="Unassembled WGS sequence"/>
</dbReference>
<comment type="caution">
    <text evidence="1">The sequence shown here is derived from an EMBL/GenBank/DDBJ whole genome shotgun (WGS) entry which is preliminary data.</text>
</comment>
<proteinExistence type="predicted"/>
<keyword evidence="2" id="KW-1185">Reference proteome</keyword>
<organism evidence="1 2">
    <name type="scientific">Thelohanellus kitauei</name>
    <name type="common">Myxosporean</name>
    <dbReference type="NCBI Taxonomy" id="669202"/>
    <lineage>
        <taxon>Eukaryota</taxon>
        <taxon>Metazoa</taxon>
        <taxon>Cnidaria</taxon>
        <taxon>Myxozoa</taxon>
        <taxon>Myxosporea</taxon>
        <taxon>Bivalvulida</taxon>
        <taxon>Platysporina</taxon>
        <taxon>Myxobolidae</taxon>
        <taxon>Thelohanellus</taxon>
    </lineage>
</organism>
<evidence type="ECO:0000313" key="1">
    <source>
        <dbReference type="EMBL" id="KII74808.1"/>
    </source>
</evidence>
<gene>
    <name evidence="1" type="ORF">RF11_04911</name>
</gene>
<protein>
    <submittedName>
        <fullName evidence="1">Uncharacterized protein</fullName>
    </submittedName>
</protein>
<evidence type="ECO:0000313" key="2">
    <source>
        <dbReference type="Proteomes" id="UP000031668"/>
    </source>
</evidence>